<comment type="caution">
    <text evidence="2">The sequence shown here is derived from an EMBL/GenBank/DDBJ whole genome shotgun (WGS) entry which is preliminary data.</text>
</comment>
<evidence type="ECO:0000313" key="3">
    <source>
        <dbReference type="Proteomes" id="UP001205063"/>
    </source>
</evidence>
<feature type="transmembrane region" description="Helical" evidence="1">
    <location>
        <begin position="29"/>
        <end position="57"/>
    </location>
</feature>
<sequence length="66" mass="7525">MEKITCRYPLTRELLCRASDVRYRARGGWVRLACAAAGGLAGLYLALSAAGSFRTYFWQPRWRRPS</sequence>
<evidence type="ECO:0000313" key="2">
    <source>
        <dbReference type="EMBL" id="MCQ4950322.1"/>
    </source>
</evidence>
<proteinExistence type="predicted"/>
<name>A0AAW5KE92_9FIRM</name>
<accession>A0AAW5KE92</accession>
<reference evidence="2" key="1">
    <citation type="submission" date="2022-06" db="EMBL/GenBank/DDBJ databases">
        <title>Isolation of gut microbiota from human fecal samples.</title>
        <authorList>
            <person name="Pamer E.G."/>
            <person name="Barat B."/>
            <person name="Waligurski E."/>
            <person name="Medina S."/>
            <person name="Paddock L."/>
            <person name="Mostad J."/>
        </authorList>
    </citation>
    <scope>NUCLEOTIDE SEQUENCE</scope>
    <source>
        <strain evidence="2">DFI.7.96</strain>
    </source>
</reference>
<organism evidence="2 3">
    <name type="scientific">Bittarella massiliensis</name>
    <name type="common">ex Durand et al. 2017</name>
    <dbReference type="NCBI Taxonomy" id="1720313"/>
    <lineage>
        <taxon>Bacteria</taxon>
        <taxon>Bacillati</taxon>
        <taxon>Bacillota</taxon>
        <taxon>Clostridia</taxon>
        <taxon>Eubacteriales</taxon>
        <taxon>Oscillospiraceae</taxon>
        <taxon>Bittarella (ex Durand et al. 2017)</taxon>
    </lineage>
</organism>
<dbReference type="AlphaFoldDB" id="A0AAW5KE92"/>
<dbReference type="EMBL" id="JANGAB010000007">
    <property type="protein sequence ID" value="MCQ4950322.1"/>
    <property type="molecule type" value="Genomic_DNA"/>
</dbReference>
<evidence type="ECO:0000256" key="1">
    <source>
        <dbReference type="SAM" id="Phobius"/>
    </source>
</evidence>
<keyword evidence="1" id="KW-1133">Transmembrane helix</keyword>
<keyword evidence="1" id="KW-0812">Transmembrane</keyword>
<dbReference type="RefSeq" id="WP_256136597.1">
    <property type="nucleotide sequence ID" value="NZ_JANGAB010000007.1"/>
</dbReference>
<keyword evidence="1" id="KW-0472">Membrane</keyword>
<gene>
    <name evidence="2" type="ORF">NE646_11670</name>
</gene>
<protein>
    <submittedName>
        <fullName evidence="2">Uncharacterized protein</fullName>
    </submittedName>
</protein>
<dbReference type="Proteomes" id="UP001205063">
    <property type="component" value="Unassembled WGS sequence"/>
</dbReference>